<dbReference type="InterPro" id="IPR000182">
    <property type="entry name" value="GNAT_dom"/>
</dbReference>
<dbReference type="KEGG" id="psym:J1N51_08990"/>
<gene>
    <name evidence="2" type="ORF">J1N51_08990</name>
</gene>
<name>A0A975D9M7_9GAMM</name>
<dbReference type="AlphaFoldDB" id="A0A975D9M7"/>
<dbReference type="Proteomes" id="UP000682739">
    <property type="component" value="Chromosome"/>
</dbReference>
<proteinExistence type="predicted"/>
<protein>
    <submittedName>
        <fullName evidence="2">GNAT family N-acetyltransferase</fullName>
    </submittedName>
</protein>
<dbReference type="RefSeq" id="WP_208830552.1">
    <property type="nucleotide sequence ID" value="NZ_CP072110.1"/>
</dbReference>
<organism evidence="2 3">
    <name type="scientific">Psychrosphaera ytuae</name>
    <dbReference type="NCBI Taxonomy" id="2820710"/>
    <lineage>
        <taxon>Bacteria</taxon>
        <taxon>Pseudomonadati</taxon>
        <taxon>Pseudomonadota</taxon>
        <taxon>Gammaproteobacteria</taxon>
        <taxon>Alteromonadales</taxon>
        <taxon>Pseudoalteromonadaceae</taxon>
        <taxon>Psychrosphaera</taxon>
    </lineage>
</organism>
<reference evidence="2" key="1">
    <citation type="submission" date="2021-03" db="EMBL/GenBank/DDBJ databases">
        <title>Description of Psychrosphaera ytuae sp. nov. isolated from deep sea sediment of South China Sea.</title>
        <authorList>
            <person name="Zhang J."/>
            <person name="Xu X.-D."/>
        </authorList>
    </citation>
    <scope>NUCLEOTIDE SEQUENCE</scope>
    <source>
        <strain evidence="2">MTZ26</strain>
    </source>
</reference>
<dbReference type="SUPFAM" id="SSF55729">
    <property type="entry name" value="Acyl-CoA N-acyltransferases (Nat)"/>
    <property type="match status" value="1"/>
</dbReference>
<evidence type="ECO:0000313" key="3">
    <source>
        <dbReference type="Proteomes" id="UP000682739"/>
    </source>
</evidence>
<dbReference type="GO" id="GO:0016747">
    <property type="term" value="F:acyltransferase activity, transferring groups other than amino-acyl groups"/>
    <property type="evidence" value="ECO:0007669"/>
    <property type="project" value="InterPro"/>
</dbReference>
<dbReference type="Gene3D" id="3.40.630.30">
    <property type="match status" value="1"/>
</dbReference>
<keyword evidence="3" id="KW-1185">Reference proteome</keyword>
<accession>A0A975D9M7</accession>
<dbReference type="Pfam" id="PF13673">
    <property type="entry name" value="Acetyltransf_10"/>
    <property type="match status" value="1"/>
</dbReference>
<dbReference type="PROSITE" id="PS51186">
    <property type="entry name" value="GNAT"/>
    <property type="match status" value="1"/>
</dbReference>
<dbReference type="EMBL" id="CP072110">
    <property type="protein sequence ID" value="QTH62898.1"/>
    <property type="molecule type" value="Genomic_DNA"/>
</dbReference>
<sequence length="161" mass="18031">MSSESIAWQIQPFSSLTARQLHDMLKVRSDVFVVEQNCVYSDIDGLDVLPGVFHVFGYAGEQLVGTCRILAPGLVYEQCSAIGRVVIDEAFRGQKKAYEMMKFALQQTNDLWPNSICKISAQEHLQNFYQSLGFSTCSDMYLEDGIPHVSMTRPAGLVVQK</sequence>
<evidence type="ECO:0000259" key="1">
    <source>
        <dbReference type="PROSITE" id="PS51186"/>
    </source>
</evidence>
<feature type="domain" description="N-acetyltransferase" evidence="1">
    <location>
        <begin position="11"/>
        <end position="156"/>
    </location>
</feature>
<dbReference type="InterPro" id="IPR016181">
    <property type="entry name" value="Acyl_CoA_acyltransferase"/>
</dbReference>
<evidence type="ECO:0000313" key="2">
    <source>
        <dbReference type="EMBL" id="QTH62898.1"/>
    </source>
</evidence>